<evidence type="ECO:0000256" key="1">
    <source>
        <dbReference type="SAM" id="MobiDB-lite"/>
    </source>
</evidence>
<comment type="caution">
    <text evidence="2">The sequence shown here is derived from an EMBL/GenBank/DDBJ whole genome shotgun (WGS) entry which is preliminary data.</text>
</comment>
<dbReference type="Pfam" id="PF00646">
    <property type="entry name" value="F-box"/>
    <property type="match status" value="1"/>
</dbReference>
<accession>A0A6G1M328</accession>
<dbReference type="InterPro" id="IPR036047">
    <property type="entry name" value="F-box-like_dom_sf"/>
</dbReference>
<gene>
    <name evidence="2" type="ORF">TWF191_000375</name>
</gene>
<name>A0A6G1M328_ORBOL</name>
<feature type="compositionally biased region" description="Low complexity" evidence="1">
    <location>
        <begin position="67"/>
        <end position="77"/>
    </location>
</feature>
<dbReference type="Proteomes" id="UP000483672">
    <property type="component" value="Unassembled WGS sequence"/>
</dbReference>
<organism evidence="2 3">
    <name type="scientific">Orbilia oligospora</name>
    <name type="common">Nematode-trapping fungus</name>
    <name type="synonym">Arthrobotrys oligospora</name>
    <dbReference type="NCBI Taxonomy" id="2813651"/>
    <lineage>
        <taxon>Eukaryota</taxon>
        <taxon>Fungi</taxon>
        <taxon>Dikarya</taxon>
        <taxon>Ascomycota</taxon>
        <taxon>Pezizomycotina</taxon>
        <taxon>Orbiliomycetes</taxon>
        <taxon>Orbiliales</taxon>
        <taxon>Orbiliaceae</taxon>
        <taxon>Orbilia</taxon>
    </lineage>
</organism>
<protein>
    <submittedName>
        <fullName evidence="2">Uncharacterized protein</fullName>
    </submittedName>
</protein>
<dbReference type="PROSITE" id="PS50181">
    <property type="entry name" value="FBOX"/>
    <property type="match status" value="1"/>
</dbReference>
<feature type="region of interest" description="Disordered" evidence="1">
    <location>
        <begin position="367"/>
        <end position="395"/>
    </location>
</feature>
<dbReference type="EMBL" id="WIPF01000100">
    <property type="protein sequence ID" value="KAF3209462.1"/>
    <property type="molecule type" value="Genomic_DNA"/>
</dbReference>
<dbReference type="AlphaFoldDB" id="A0A6G1M328"/>
<dbReference type="SUPFAM" id="SSF81383">
    <property type="entry name" value="F-box domain"/>
    <property type="match status" value="1"/>
</dbReference>
<dbReference type="InterPro" id="IPR001810">
    <property type="entry name" value="F-box_dom"/>
</dbReference>
<proteinExistence type="predicted"/>
<sequence>MASSSPQLPPLLRLPPELQLEILIFLPRFDQIIATQVCTTFRHLLSTRLITQTHYTAVSLSGRRSVPDPSKSSSPSPETLHSAFPRTHFLLEESTSGDNGVLIFTARGGKVENYIYIHGDEHTEQEGELWDEDVGGLDSEIKLALIKEKDSTAINPKTNVDGGIESTESTISTSTLVDQKDQITGPGDPLDIDYEGWDSPTVVFFAENEFVTRFTGGRDLTHSSSLDQPFICPFTTVPAVPDENEEMKFKFELDLYKDELLEGPKAPYTKKWEEGLAFKRDASVSDWITKLIEKIYVQAVEEGVTMEEKVWATVQVARLRSQDAWIITTVLLRVSVEARKEMVWVRRKNGHFLLIKKEMWDKRAGWDLNSKKEGGNEDKGGKAKDEEEGRRISYC</sequence>
<evidence type="ECO:0000313" key="2">
    <source>
        <dbReference type="EMBL" id="KAF3209462.1"/>
    </source>
</evidence>
<feature type="region of interest" description="Disordered" evidence="1">
    <location>
        <begin position="61"/>
        <end position="81"/>
    </location>
</feature>
<evidence type="ECO:0000313" key="3">
    <source>
        <dbReference type="Proteomes" id="UP000483672"/>
    </source>
</evidence>
<reference evidence="2 3" key="1">
    <citation type="submission" date="2019-06" db="EMBL/GenBank/DDBJ databases">
        <authorList>
            <person name="Palmer J.M."/>
        </authorList>
    </citation>
    <scope>NUCLEOTIDE SEQUENCE [LARGE SCALE GENOMIC DNA]</scope>
    <source>
        <strain evidence="2 3">TWF191</strain>
    </source>
</reference>